<sequence>MSHLLRRLKLSLLRRNLITSTCSRCFSSCPPIYYVRGGETWGAVSSEKISIPSLKVPMESLKEIGIIGASHGWVATLKNGVEIDKEGNAVYTKDIGPLCIFLSKSEAFCIPSKTNLITRVRNSVYMLTDHEFAIVKIDSNQKFPSSPFGSRLPYYIISKED</sequence>
<dbReference type="Proteomes" id="UP001642260">
    <property type="component" value="Unassembled WGS sequence"/>
</dbReference>
<dbReference type="AlphaFoldDB" id="A0ABC8M0B0"/>
<keyword evidence="2" id="KW-1185">Reference proteome</keyword>
<dbReference type="EMBL" id="CAKOAT010819597">
    <property type="protein sequence ID" value="CAH8389049.1"/>
    <property type="molecule type" value="Genomic_DNA"/>
</dbReference>
<organism evidence="1 2">
    <name type="scientific">Eruca vesicaria subsp. sativa</name>
    <name type="common">Garden rocket</name>
    <name type="synonym">Eruca sativa</name>
    <dbReference type="NCBI Taxonomy" id="29727"/>
    <lineage>
        <taxon>Eukaryota</taxon>
        <taxon>Viridiplantae</taxon>
        <taxon>Streptophyta</taxon>
        <taxon>Embryophyta</taxon>
        <taxon>Tracheophyta</taxon>
        <taxon>Spermatophyta</taxon>
        <taxon>Magnoliopsida</taxon>
        <taxon>eudicotyledons</taxon>
        <taxon>Gunneridae</taxon>
        <taxon>Pentapetalae</taxon>
        <taxon>rosids</taxon>
        <taxon>malvids</taxon>
        <taxon>Brassicales</taxon>
        <taxon>Brassicaceae</taxon>
        <taxon>Brassiceae</taxon>
        <taxon>Eruca</taxon>
    </lineage>
</organism>
<comment type="caution">
    <text evidence="1">The sequence shown here is derived from an EMBL/GenBank/DDBJ whole genome shotgun (WGS) entry which is preliminary data.</text>
</comment>
<protein>
    <submittedName>
        <fullName evidence="1">Uncharacterized protein</fullName>
    </submittedName>
</protein>
<reference evidence="1 2" key="1">
    <citation type="submission" date="2022-03" db="EMBL/GenBank/DDBJ databases">
        <authorList>
            <person name="Macdonald S."/>
            <person name="Ahmed S."/>
            <person name="Newling K."/>
        </authorList>
    </citation>
    <scope>NUCLEOTIDE SEQUENCE [LARGE SCALE GENOMIC DNA]</scope>
</reference>
<evidence type="ECO:0000313" key="1">
    <source>
        <dbReference type="EMBL" id="CAH8389049.1"/>
    </source>
</evidence>
<evidence type="ECO:0000313" key="2">
    <source>
        <dbReference type="Proteomes" id="UP001642260"/>
    </source>
</evidence>
<proteinExistence type="predicted"/>
<gene>
    <name evidence="1" type="ORF">ERUC_LOCUS41532</name>
</gene>
<accession>A0ABC8M0B0</accession>
<name>A0ABC8M0B0_ERUVS</name>